<keyword evidence="1" id="KW-0472">Membrane</keyword>
<proteinExistence type="predicted"/>
<keyword evidence="1" id="KW-0812">Transmembrane</keyword>
<sequence length="73" mass="8397">MQEGNTRKLHNIGCFHTLIAYLMNGFMSLIVFAWINFVLTCITITCLFMGAVKSRAYNGPAKENILYYTLEER</sequence>
<dbReference type="AlphaFoldDB" id="A0A8K0KSF5"/>
<keyword evidence="1" id="KW-1133">Transmembrane helix</keyword>
<accession>A0A8K0KSF5</accession>
<evidence type="ECO:0000313" key="2">
    <source>
        <dbReference type="EMBL" id="KAG8238991.1"/>
    </source>
</evidence>
<reference evidence="2" key="1">
    <citation type="submission" date="2013-04" db="EMBL/GenBank/DDBJ databases">
        <authorList>
            <person name="Qu J."/>
            <person name="Murali S.C."/>
            <person name="Bandaranaike D."/>
            <person name="Bellair M."/>
            <person name="Blankenburg K."/>
            <person name="Chao H."/>
            <person name="Dinh H."/>
            <person name="Doddapaneni H."/>
            <person name="Downs B."/>
            <person name="Dugan-Rocha S."/>
            <person name="Elkadiri S."/>
            <person name="Gnanaolivu R.D."/>
            <person name="Hernandez B."/>
            <person name="Javaid M."/>
            <person name="Jayaseelan J.C."/>
            <person name="Lee S."/>
            <person name="Li M."/>
            <person name="Ming W."/>
            <person name="Munidasa M."/>
            <person name="Muniz J."/>
            <person name="Nguyen L."/>
            <person name="Ongeri F."/>
            <person name="Osuji N."/>
            <person name="Pu L.-L."/>
            <person name="Puazo M."/>
            <person name="Qu C."/>
            <person name="Quiroz J."/>
            <person name="Raj R."/>
            <person name="Weissenberger G."/>
            <person name="Xin Y."/>
            <person name="Zou X."/>
            <person name="Han Y."/>
            <person name="Richards S."/>
            <person name="Worley K."/>
            <person name="Muzny D."/>
            <person name="Gibbs R."/>
        </authorList>
    </citation>
    <scope>NUCLEOTIDE SEQUENCE</scope>
    <source>
        <strain evidence="2">Sampled in the wild</strain>
    </source>
</reference>
<name>A0A8K0KSF5_LADFU</name>
<evidence type="ECO:0000256" key="1">
    <source>
        <dbReference type="SAM" id="Phobius"/>
    </source>
</evidence>
<dbReference type="EMBL" id="KZ309484">
    <property type="protein sequence ID" value="KAG8238991.1"/>
    <property type="molecule type" value="Genomic_DNA"/>
</dbReference>
<feature type="transmembrane region" description="Helical" evidence="1">
    <location>
        <begin position="26"/>
        <end position="52"/>
    </location>
</feature>
<evidence type="ECO:0000313" key="3">
    <source>
        <dbReference type="Proteomes" id="UP000792457"/>
    </source>
</evidence>
<organism evidence="2 3">
    <name type="scientific">Ladona fulva</name>
    <name type="common">Scarce chaser dragonfly</name>
    <name type="synonym">Libellula fulva</name>
    <dbReference type="NCBI Taxonomy" id="123851"/>
    <lineage>
        <taxon>Eukaryota</taxon>
        <taxon>Metazoa</taxon>
        <taxon>Ecdysozoa</taxon>
        <taxon>Arthropoda</taxon>
        <taxon>Hexapoda</taxon>
        <taxon>Insecta</taxon>
        <taxon>Pterygota</taxon>
        <taxon>Palaeoptera</taxon>
        <taxon>Odonata</taxon>
        <taxon>Epiprocta</taxon>
        <taxon>Anisoptera</taxon>
        <taxon>Libelluloidea</taxon>
        <taxon>Libellulidae</taxon>
        <taxon>Ladona</taxon>
    </lineage>
</organism>
<reference evidence="2" key="2">
    <citation type="submission" date="2017-10" db="EMBL/GenBank/DDBJ databases">
        <title>Ladona fulva Genome sequencing and assembly.</title>
        <authorList>
            <person name="Murali S."/>
            <person name="Richards S."/>
            <person name="Bandaranaike D."/>
            <person name="Bellair M."/>
            <person name="Blankenburg K."/>
            <person name="Chao H."/>
            <person name="Dinh H."/>
            <person name="Doddapaneni H."/>
            <person name="Dugan-Rocha S."/>
            <person name="Elkadiri S."/>
            <person name="Gnanaolivu R."/>
            <person name="Hernandez B."/>
            <person name="Skinner E."/>
            <person name="Javaid M."/>
            <person name="Lee S."/>
            <person name="Li M."/>
            <person name="Ming W."/>
            <person name="Munidasa M."/>
            <person name="Muniz J."/>
            <person name="Nguyen L."/>
            <person name="Hughes D."/>
            <person name="Osuji N."/>
            <person name="Pu L.-L."/>
            <person name="Puazo M."/>
            <person name="Qu C."/>
            <person name="Quiroz J."/>
            <person name="Raj R."/>
            <person name="Weissenberger G."/>
            <person name="Xin Y."/>
            <person name="Zou X."/>
            <person name="Han Y."/>
            <person name="Worley K."/>
            <person name="Muzny D."/>
            <person name="Gibbs R."/>
        </authorList>
    </citation>
    <scope>NUCLEOTIDE SEQUENCE</scope>
    <source>
        <strain evidence="2">Sampled in the wild</strain>
    </source>
</reference>
<comment type="caution">
    <text evidence="2">The sequence shown here is derived from an EMBL/GenBank/DDBJ whole genome shotgun (WGS) entry which is preliminary data.</text>
</comment>
<protein>
    <submittedName>
        <fullName evidence="2">Uncharacterized protein</fullName>
    </submittedName>
</protein>
<keyword evidence="3" id="KW-1185">Reference proteome</keyword>
<dbReference type="Proteomes" id="UP000792457">
    <property type="component" value="Unassembled WGS sequence"/>
</dbReference>
<gene>
    <name evidence="2" type="ORF">J437_LFUL005048</name>
</gene>